<gene>
    <name evidence="8" type="ORF">WKW80_24335</name>
</gene>
<organism evidence="8 9">
    <name type="scientific">Variovorax humicola</name>
    <dbReference type="NCBI Taxonomy" id="1769758"/>
    <lineage>
        <taxon>Bacteria</taxon>
        <taxon>Pseudomonadati</taxon>
        <taxon>Pseudomonadota</taxon>
        <taxon>Betaproteobacteria</taxon>
        <taxon>Burkholderiales</taxon>
        <taxon>Comamonadaceae</taxon>
        <taxon>Variovorax</taxon>
    </lineage>
</organism>
<feature type="domain" description="DUF202" evidence="7">
    <location>
        <begin position="35"/>
        <end position="108"/>
    </location>
</feature>
<evidence type="ECO:0000313" key="8">
    <source>
        <dbReference type="EMBL" id="MEJ8825117.1"/>
    </source>
</evidence>
<sequence>MNDPSAPSSATAAQAPRAKSSDELALERTDLAIDRTVMAADRSLMAWVRTGLSMISFGFTIYKVIEGFAQQGGQLHSANMARNVGLFLTGLGTVAIVMGTVEYLYRLKGLRKDRANLRILQPSLVMALIMSVAGVLMFLGIISRVL</sequence>
<evidence type="ECO:0000259" key="7">
    <source>
        <dbReference type="Pfam" id="PF02656"/>
    </source>
</evidence>
<evidence type="ECO:0000256" key="6">
    <source>
        <dbReference type="SAM" id="Phobius"/>
    </source>
</evidence>
<evidence type="ECO:0000256" key="5">
    <source>
        <dbReference type="SAM" id="MobiDB-lite"/>
    </source>
</evidence>
<dbReference type="RefSeq" id="WP_340366144.1">
    <property type="nucleotide sequence ID" value="NZ_JBBKZV010000019.1"/>
</dbReference>
<keyword evidence="9" id="KW-1185">Reference proteome</keyword>
<feature type="transmembrane region" description="Helical" evidence="6">
    <location>
        <begin position="85"/>
        <end position="105"/>
    </location>
</feature>
<dbReference type="EMBL" id="JBBKZV010000019">
    <property type="protein sequence ID" value="MEJ8825117.1"/>
    <property type="molecule type" value="Genomic_DNA"/>
</dbReference>
<evidence type="ECO:0000313" key="9">
    <source>
        <dbReference type="Proteomes" id="UP001363010"/>
    </source>
</evidence>
<evidence type="ECO:0000256" key="3">
    <source>
        <dbReference type="ARBA" id="ARBA00022989"/>
    </source>
</evidence>
<keyword evidence="4 6" id="KW-0472">Membrane</keyword>
<keyword evidence="2 6" id="KW-0812">Transmembrane</keyword>
<name>A0ABU8W507_9BURK</name>
<evidence type="ECO:0000256" key="4">
    <source>
        <dbReference type="ARBA" id="ARBA00023136"/>
    </source>
</evidence>
<evidence type="ECO:0000256" key="1">
    <source>
        <dbReference type="ARBA" id="ARBA00004127"/>
    </source>
</evidence>
<dbReference type="InterPro" id="IPR003807">
    <property type="entry name" value="DUF202"/>
</dbReference>
<feature type="transmembrane region" description="Helical" evidence="6">
    <location>
        <begin position="117"/>
        <end position="142"/>
    </location>
</feature>
<proteinExistence type="predicted"/>
<evidence type="ECO:0000256" key="2">
    <source>
        <dbReference type="ARBA" id="ARBA00022692"/>
    </source>
</evidence>
<dbReference type="Pfam" id="PF02656">
    <property type="entry name" value="DUF202"/>
    <property type="match status" value="1"/>
</dbReference>
<protein>
    <submittedName>
        <fullName evidence="8">DUF202 domain-containing protein</fullName>
    </submittedName>
</protein>
<feature type="transmembrane region" description="Helical" evidence="6">
    <location>
        <begin position="44"/>
        <end position="65"/>
    </location>
</feature>
<comment type="subcellular location">
    <subcellularLocation>
        <location evidence="1">Endomembrane system</location>
        <topology evidence="1">Multi-pass membrane protein</topology>
    </subcellularLocation>
</comment>
<feature type="region of interest" description="Disordered" evidence="5">
    <location>
        <begin position="1"/>
        <end position="21"/>
    </location>
</feature>
<reference evidence="8 9" key="1">
    <citation type="submission" date="2024-03" db="EMBL/GenBank/DDBJ databases">
        <title>Novel species of the genus Variovorax.</title>
        <authorList>
            <person name="Liu Q."/>
            <person name="Xin Y.-H."/>
        </authorList>
    </citation>
    <scope>NUCLEOTIDE SEQUENCE [LARGE SCALE GENOMIC DNA]</scope>
    <source>
        <strain evidence="8 9">KACC 18501</strain>
    </source>
</reference>
<comment type="caution">
    <text evidence="8">The sequence shown here is derived from an EMBL/GenBank/DDBJ whole genome shotgun (WGS) entry which is preliminary data.</text>
</comment>
<accession>A0ABU8W507</accession>
<dbReference type="Proteomes" id="UP001363010">
    <property type="component" value="Unassembled WGS sequence"/>
</dbReference>
<feature type="compositionally biased region" description="Low complexity" evidence="5">
    <location>
        <begin position="1"/>
        <end position="18"/>
    </location>
</feature>
<keyword evidence="3 6" id="KW-1133">Transmembrane helix</keyword>